<keyword evidence="3" id="KW-1185">Reference proteome</keyword>
<reference evidence="2 3" key="1">
    <citation type="journal article" date="2016" name="Front. Microbiol.">
        <title>Fuerstia marisgermanicae gen. nov., sp. nov., an Unusual Member of the Phylum Planctomycetes from the German Wadden Sea.</title>
        <authorList>
            <person name="Kohn T."/>
            <person name="Heuer A."/>
            <person name="Jogler M."/>
            <person name="Vollmers J."/>
            <person name="Boedeker C."/>
            <person name="Bunk B."/>
            <person name="Rast P."/>
            <person name="Borchert D."/>
            <person name="Glockner I."/>
            <person name="Freese H.M."/>
            <person name="Klenk H.P."/>
            <person name="Overmann J."/>
            <person name="Kaster A.K."/>
            <person name="Rohde M."/>
            <person name="Wiegand S."/>
            <person name="Jogler C."/>
        </authorList>
    </citation>
    <scope>NUCLEOTIDE SEQUENCE [LARGE SCALE GENOMIC DNA]</scope>
    <source>
        <strain evidence="2 3">NH11</strain>
    </source>
</reference>
<evidence type="ECO:0000256" key="1">
    <source>
        <dbReference type="SAM" id="MobiDB-lite"/>
    </source>
</evidence>
<accession>A0A1P8WB09</accession>
<dbReference type="Proteomes" id="UP000187735">
    <property type="component" value="Chromosome"/>
</dbReference>
<sequence length="257" mass="27888">MPNHDASTRRSPQQLKTRLLTRVAAIVFLLAVALLKPKFDAWLEKYTPAEEAGSAQVAEASAPNDGASAEHDIRILAGTTAADDAGLSATDDTAVRDKTEKQIGGGKPRDAKTAEKDAKDPPGKLSLLSGTRDRYRSTAGLLYVPGSRDGHRLKHVLKHAQDDLSKPIHGVFNGDGDRDQILAWIDIAYEKGRKGGKGVDKKEENGRVVYTVDLGEKIGFVGGQVGKRKNKPPCRYLRLVLEDGNKVVTAYPSDRLR</sequence>
<name>A0A1P8WB09_9PLAN</name>
<evidence type="ECO:0000313" key="3">
    <source>
        <dbReference type="Proteomes" id="UP000187735"/>
    </source>
</evidence>
<gene>
    <name evidence="2" type="ORF">Fuma_00821</name>
</gene>
<dbReference type="KEGG" id="fmr:Fuma_00821"/>
<dbReference type="EMBL" id="CP017641">
    <property type="protein sequence ID" value="APZ91235.1"/>
    <property type="molecule type" value="Genomic_DNA"/>
</dbReference>
<feature type="compositionally biased region" description="Basic and acidic residues" evidence="1">
    <location>
        <begin position="93"/>
        <end position="122"/>
    </location>
</feature>
<proteinExistence type="predicted"/>
<protein>
    <recommendedName>
        <fullName evidence="4">Bacterial CdiA-CT RNAse A domain-containing protein</fullName>
    </recommendedName>
</protein>
<evidence type="ECO:0000313" key="2">
    <source>
        <dbReference type="EMBL" id="APZ91235.1"/>
    </source>
</evidence>
<evidence type="ECO:0008006" key="4">
    <source>
        <dbReference type="Google" id="ProtNLM"/>
    </source>
</evidence>
<feature type="region of interest" description="Disordered" evidence="1">
    <location>
        <begin position="87"/>
        <end position="129"/>
    </location>
</feature>
<dbReference type="OrthoDB" id="284677at2"/>
<organism evidence="2 3">
    <name type="scientific">Fuerstiella marisgermanici</name>
    <dbReference type="NCBI Taxonomy" id="1891926"/>
    <lineage>
        <taxon>Bacteria</taxon>
        <taxon>Pseudomonadati</taxon>
        <taxon>Planctomycetota</taxon>
        <taxon>Planctomycetia</taxon>
        <taxon>Planctomycetales</taxon>
        <taxon>Planctomycetaceae</taxon>
        <taxon>Fuerstiella</taxon>
    </lineage>
</organism>
<dbReference type="AlphaFoldDB" id="A0A1P8WB09"/>
<dbReference type="RefSeq" id="WP_145943971.1">
    <property type="nucleotide sequence ID" value="NZ_CP017641.1"/>
</dbReference>